<dbReference type="PANTHER" id="PTHR46233:SF3">
    <property type="entry name" value="HYDROXYACYLGLUTATHIONE HYDROLASE GLOC"/>
    <property type="match status" value="1"/>
</dbReference>
<gene>
    <name evidence="7" type="ORF">GCM10009823_07540</name>
</gene>
<name>A0ABN2WGP9_9MICO</name>
<comment type="cofactor">
    <cofactor evidence="1">
        <name>Zn(2+)</name>
        <dbReference type="ChEBI" id="CHEBI:29105"/>
    </cofactor>
</comment>
<reference evidence="7 8" key="1">
    <citation type="journal article" date="2019" name="Int. J. Syst. Evol. Microbiol.">
        <title>The Global Catalogue of Microorganisms (GCM) 10K type strain sequencing project: providing services to taxonomists for standard genome sequencing and annotation.</title>
        <authorList>
            <consortium name="The Broad Institute Genomics Platform"/>
            <consortium name="The Broad Institute Genome Sequencing Center for Infectious Disease"/>
            <person name="Wu L."/>
            <person name="Ma J."/>
        </authorList>
    </citation>
    <scope>NUCLEOTIDE SEQUENCE [LARGE SCALE GENOMIC DNA]</scope>
    <source>
        <strain evidence="7 8">JCM 15900</strain>
    </source>
</reference>
<accession>A0ABN2WGP9</accession>
<dbReference type="Pfam" id="PF00753">
    <property type="entry name" value="Lactamase_B"/>
    <property type="match status" value="1"/>
</dbReference>
<proteinExistence type="predicted"/>
<evidence type="ECO:0000259" key="6">
    <source>
        <dbReference type="SMART" id="SM00849"/>
    </source>
</evidence>
<evidence type="ECO:0000256" key="5">
    <source>
        <dbReference type="SAM" id="MobiDB-lite"/>
    </source>
</evidence>
<evidence type="ECO:0000256" key="4">
    <source>
        <dbReference type="ARBA" id="ARBA00022833"/>
    </source>
</evidence>
<evidence type="ECO:0000256" key="1">
    <source>
        <dbReference type="ARBA" id="ARBA00001947"/>
    </source>
</evidence>
<evidence type="ECO:0000256" key="3">
    <source>
        <dbReference type="ARBA" id="ARBA00022801"/>
    </source>
</evidence>
<dbReference type="Gene3D" id="3.60.15.10">
    <property type="entry name" value="Ribonuclease Z/Hydroxyacylglutathione hydrolase-like"/>
    <property type="match status" value="1"/>
</dbReference>
<feature type="domain" description="Metallo-beta-lactamase" evidence="6">
    <location>
        <begin position="14"/>
        <end position="212"/>
    </location>
</feature>
<dbReference type="SMART" id="SM00849">
    <property type="entry name" value="Lactamase_B"/>
    <property type="match status" value="1"/>
</dbReference>
<dbReference type="PANTHER" id="PTHR46233">
    <property type="entry name" value="HYDROXYACYLGLUTATHIONE HYDROLASE GLOC"/>
    <property type="match status" value="1"/>
</dbReference>
<dbReference type="InterPro" id="IPR051453">
    <property type="entry name" value="MBL_Glyoxalase_II"/>
</dbReference>
<comment type="caution">
    <text evidence="7">The sequence shown here is derived from an EMBL/GenBank/DDBJ whole genome shotgun (WGS) entry which is preliminary data.</text>
</comment>
<organism evidence="7 8">
    <name type="scientific">Brevibacterium salitolerans</name>
    <dbReference type="NCBI Taxonomy" id="1403566"/>
    <lineage>
        <taxon>Bacteria</taxon>
        <taxon>Bacillati</taxon>
        <taxon>Actinomycetota</taxon>
        <taxon>Actinomycetes</taxon>
        <taxon>Micrococcales</taxon>
        <taxon>Brevibacteriaceae</taxon>
        <taxon>Brevibacterium</taxon>
    </lineage>
</organism>
<dbReference type="InterPro" id="IPR036866">
    <property type="entry name" value="RibonucZ/Hydroxyglut_hydro"/>
</dbReference>
<sequence>MRMEITGVRAALLEVNCYAIAAGEGAPGSACVLVDAGYDCAEDMRELLAERGWTPEAVVLTHGHADHVLGLPHLLEVLGTDLPVHLGRADVYRLADPAAGVSAQFAQALAPLAAGWEEPAVRPVDDGDVLTCAGLTLTARSAPGHTEGSTLFTVDDPQAGPDAGEASVLVSGDVLFAGSVGRTDLPGGDPDAMRSTLAGLRTLPDTPVLPGHGPATRMSHELTANPFL</sequence>
<keyword evidence="4" id="KW-0862">Zinc</keyword>
<evidence type="ECO:0000256" key="2">
    <source>
        <dbReference type="ARBA" id="ARBA00022723"/>
    </source>
</evidence>
<keyword evidence="2" id="KW-0479">Metal-binding</keyword>
<dbReference type="SUPFAM" id="SSF56281">
    <property type="entry name" value="Metallo-hydrolase/oxidoreductase"/>
    <property type="match status" value="1"/>
</dbReference>
<keyword evidence="3" id="KW-0378">Hydrolase</keyword>
<feature type="region of interest" description="Disordered" evidence="5">
    <location>
        <begin position="202"/>
        <end position="228"/>
    </location>
</feature>
<dbReference type="InterPro" id="IPR001279">
    <property type="entry name" value="Metallo-B-lactamas"/>
</dbReference>
<keyword evidence="8" id="KW-1185">Reference proteome</keyword>
<protein>
    <submittedName>
        <fullName evidence="7">MBL fold metallo-hydrolase</fullName>
    </submittedName>
</protein>
<dbReference type="Proteomes" id="UP001500984">
    <property type="component" value="Unassembled WGS sequence"/>
</dbReference>
<evidence type="ECO:0000313" key="8">
    <source>
        <dbReference type="Proteomes" id="UP001500984"/>
    </source>
</evidence>
<evidence type="ECO:0000313" key="7">
    <source>
        <dbReference type="EMBL" id="GAA2090814.1"/>
    </source>
</evidence>
<dbReference type="CDD" id="cd06262">
    <property type="entry name" value="metallo-hydrolase-like_MBL-fold"/>
    <property type="match status" value="1"/>
</dbReference>
<dbReference type="EMBL" id="BAAAPZ010000002">
    <property type="protein sequence ID" value="GAA2090814.1"/>
    <property type="molecule type" value="Genomic_DNA"/>
</dbReference>